<evidence type="ECO:0000256" key="5">
    <source>
        <dbReference type="SAM" id="SignalP"/>
    </source>
</evidence>
<dbReference type="AlphaFoldDB" id="A0A6M5Z233"/>
<feature type="chain" id="PRO_5026857341" evidence="5">
    <location>
        <begin position="23"/>
        <end position="398"/>
    </location>
</feature>
<feature type="region of interest" description="Disordered" evidence="4">
    <location>
        <begin position="249"/>
        <end position="327"/>
    </location>
</feature>
<feature type="compositionally biased region" description="Basic and acidic residues" evidence="4">
    <location>
        <begin position="249"/>
        <end position="320"/>
    </location>
</feature>
<dbReference type="EMBL" id="CP053452">
    <property type="protein sequence ID" value="QJX00259.1"/>
    <property type="molecule type" value="Genomic_DNA"/>
</dbReference>
<gene>
    <name evidence="6" type="ORF">FTUN_7884</name>
</gene>
<evidence type="ECO:0000256" key="4">
    <source>
        <dbReference type="SAM" id="MobiDB-lite"/>
    </source>
</evidence>
<feature type="signal peptide" evidence="5">
    <location>
        <begin position="1"/>
        <end position="22"/>
    </location>
</feature>
<name>A0A6M5Z233_9BACT</name>
<dbReference type="InterPro" id="IPR015943">
    <property type="entry name" value="WD40/YVTN_repeat-like_dom_sf"/>
</dbReference>
<feature type="repeat" description="WD" evidence="3">
    <location>
        <begin position="133"/>
        <end position="174"/>
    </location>
</feature>
<keyword evidence="1 3" id="KW-0853">WD repeat</keyword>
<dbReference type="PANTHER" id="PTHR19879">
    <property type="entry name" value="TRANSCRIPTION INITIATION FACTOR TFIID"/>
    <property type="match status" value="1"/>
</dbReference>
<dbReference type="InterPro" id="IPR019775">
    <property type="entry name" value="WD40_repeat_CS"/>
</dbReference>
<dbReference type="Proteomes" id="UP000503447">
    <property type="component" value="Chromosome"/>
</dbReference>
<dbReference type="Gene3D" id="2.130.10.10">
    <property type="entry name" value="YVTN repeat-like/Quinoprotein amine dehydrogenase"/>
    <property type="match status" value="3"/>
</dbReference>
<dbReference type="InterPro" id="IPR036322">
    <property type="entry name" value="WD40_repeat_dom_sf"/>
</dbReference>
<feature type="repeat" description="WD" evidence="3">
    <location>
        <begin position="28"/>
        <end position="61"/>
    </location>
</feature>
<protein>
    <submittedName>
        <fullName evidence="6">High-affnity carbon uptake protein Hat/HatR</fullName>
    </submittedName>
</protein>
<evidence type="ECO:0000313" key="7">
    <source>
        <dbReference type="Proteomes" id="UP000503447"/>
    </source>
</evidence>
<keyword evidence="2" id="KW-0677">Repeat</keyword>
<sequence length="398" mass="42506">MNPCRLALFVLGVASVLPTTTAAQPVPVKAHGALVHSVAVSPDGKILATAGFDNLVKLWDIGADGTLKLAKVLVGHTAPVYAVAFHPADAKIVATASQDKTARVWDVTEGKAKAGSKDAPEAVFEVSKAKFELKGHSDIVDTIAFSPDGKTLATAGADKAVKLWNPADGKEIKALGTHDGSVYAVAFSPDGKLLASAGAGKDNLVKIWDVKEQRELTQLRGHEQPVTAVVFADNERVVTASMDRSIRTWTTKEAKKEPKEVKDPKDSKEPKKDAKDAKDAKEPKKDVKDTKEPKKDTKDSKDPKDTKEPKDTKDPNELKKFGPTTDDPYAIAWSPATKALAVCGYSGQITVWTLDADKPKFTRAIKSPGYCVVFSADGKGVFTGHDNGTVAFTPIVTK</sequence>
<reference evidence="7" key="1">
    <citation type="submission" date="2020-05" db="EMBL/GenBank/DDBJ databases">
        <title>Frigoriglobus tundricola gen. nov., sp. nov., a psychrotolerant cellulolytic planctomycete of the family Gemmataceae with two divergent copies of 16S rRNA gene.</title>
        <authorList>
            <person name="Kulichevskaya I.S."/>
            <person name="Ivanova A.A."/>
            <person name="Naumoff D.G."/>
            <person name="Beletsky A.V."/>
            <person name="Rijpstra W.I.C."/>
            <person name="Sinninghe Damste J.S."/>
            <person name="Mardanov A.V."/>
            <person name="Ravin N.V."/>
            <person name="Dedysh S.N."/>
        </authorList>
    </citation>
    <scope>NUCLEOTIDE SEQUENCE [LARGE SCALE GENOMIC DNA]</scope>
    <source>
        <strain evidence="7">PL17</strain>
    </source>
</reference>
<feature type="repeat" description="WD" evidence="3">
    <location>
        <begin position="73"/>
        <end position="115"/>
    </location>
</feature>
<dbReference type="RefSeq" id="WP_171475050.1">
    <property type="nucleotide sequence ID" value="NZ_CP053452.2"/>
</dbReference>
<dbReference type="Pfam" id="PF00400">
    <property type="entry name" value="WD40"/>
    <property type="match status" value="6"/>
</dbReference>
<evidence type="ECO:0000256" key="3">
    <source>
        <dbReference type="PROSITE-ProRule" id="PRU00221"/>
    </source>
</evidence>
<dbReference type="SUPFAM" id="SSF50978">
    <property type="entry name" value="WD40 repeat-like"/>
    <property type="match status" value="1"/>
</dbReference>
<keyword evidence="5" id="KW-0732">Signal</keyword>
<evidence type="ECO:0000313" key="6">
    <source>
        <dbReference type="EMBL" id="QJX00259.1"/>
    </source>
</evidence>
<feature type="repeat" description="WD" evidence="3">
    <location>
        <begin position="175"/>
        <end position="218"/>
    </location>
</feature>
<dbReference type="PRINTS" id="PR00320">
    <property type="entry name" value="GPROTEINBRPT"/>
</dbReference>
<organism evidence="6 7">
    <name type="scientific">Frigoriglobus tundricola</name>
    <dbReference type="NCBI Taxonomy" id="2774151"/>
    <lineage>
        <taxon>Bacteria</taxon>
        <taxon>Pseudomonadati</taxon>
        <taxon>Planctomycetota</taxon>
        <taxon>Planctomycetia</taxon>
        <taxon>Gemmatales</taxon>
        <taxon>Gemmataceae</taxon>
        <taxon>Frigoriglobus</taxon>
    </lineage>
</organism>
<proteinExistence type="predicted"/>
<dbReference type="KEGG" id="ftj:FTUN_7884"/>
<evidence type="ECO:0000256" key="1">
    <source>
        <dbReference type="ARBA" id="ARBA00022574"/>
    </source>
</evidence>
<dbReference type="CDD" id="cd00200">
    <property type="entry name" value="WD40"/>
    <property type="match status" value="1"/>
</dbReference>
<dbReference type="PANTHER" id="PTHR19879:SF9">
    <property type="entry name" value="TRANSCRIPTION INITIATION FACTOR TFIID SUBUNIT 5"/>
    <property type="match status" value="1"/>
</dbReference>
<dbReference type="PROSITE" id="PS00678">
    <property type="entry name" value="WD_REPEATS_1"/>
    <property type="match status" value="3"/>
</dbReference>
<keyword evidence="7" id="KW-1185">Reference proteome</keyword>
<dbReference type="SMART" id="SM00320">
    <property type="entry name" value="WD40"/>
    <property type="match status" value="7"/>
</dbReference>
<dbReference type="InterPro" id="IPR020472">
    <property type="entry name" value="WD40_PAC1"/>
</dbReference>
<dbReference type="PROSITE" id="PS50082">
    <property type="entry name" value="WD_REPEATS_2"/>
    <property type="match status" value="5"/>
</dbReference>
<feature type="repeat" description="WD" evidence="3">
    <location>
        <begin position="219"/>
        <end position="259"/>
    </location>
</feature>
<evidence type="ECO:0000256" key="2">
    <source>
        <dbReference type="ARBA" id="ARBA00022737"/>
    </source>
</evidence>
<dbReference type="PROSITE" id="PS50294">
    <property type="entry name" value="WD_REPEATS_REGION"/>
    <property type="match status" value="5"/>
</dbReference>
<dbReference type="InterPro" id="IPR001680">
    <property type="entry name" value="WD40_rpt"/>
</dbReference>
<accession>A0A6M5Z233</accession>